<dbReference type="InterPro" id="IPR051411">
    <property type="entry name" value="Polyketide_trans_af380"/>
</dbReference>
<dbReference type="Pfam" id="PF12697">
    <property type="entry name" value="Abhydrolase_6"/>
    <property type="match status" value="1"/>
</dbReference>
<evidence type="ECO:0000256" key="1">
    <source>
        <dbReference type="ARBA" id="ARBA00029464"/>
    </source>
</evidence>
<comment type="similarity">
    <text evidence="1">Belongs to the polyketide transferase af380 family.</text>
</comment>
<feature type="domain" description="AB hydrolase-1" evidence="2">
    <location>
        <begin position="46"/>
        <end position="276"/>
    </location>
</feature>
<dbReference type="Proteomes" id="UP000070501">
    <property type="component" value="Unassembled WGS sequence"/>
</dbReference>
<dbReference type="Gene3D" id="3.40.50.1820">
    <property type="entry name" value="alpha/beta hydrolase"/>
    <property type="match status" value="1"/>
</dbReference>
<dbReference type="OrthoDB" id="2498029at2759"/>
<dbReference type="PANTHER" id="PTHR47751">
    <property type="entry name" value="SUPERFAMILY HYDROLASE, PUTATIVE (AFU_ORTHOLOGUE AFUA_2G16580)-RELATED"/>
    <property type="match status" value="1"/>
</dbReference>
<dbReference type="InParanoid" id="A0A136ISY1"/>
<dbReference type="InterPro" id="IPR000073">
    <property type="entry name" value="AB_hydrolase_1"/>
</dbReference>
<dbReference type="GO" id="GO:0016787">
    <property type="term" value="F:hydrolase activity"/>
    <property type="evidence" value="ECO:0007669"/>
    <property type="project" value="UniProtKB-KW"/>
</dbReference>
<gene>
    <name evidence="3" type="ORF">Micbo1qcDRAFT_215080</name>
</gene>
<evidence type="ECO:0000259" key="2">
    <source>
        <dbReference type="Pfam" id="PF12697"/>
    </source>
</evidence>
<accession>A0A136ISY1</accession>
<organism evidence="3 4">
    <name type="scientific">Microdochium bolleyi</name>
    <dbReference type="NCBI Taxonomy" id="196109"/>
    <lineage>
        <taxon>Eukaryota</taxon>
        <taxon>Fungi</taxon>
        <taxon>Dikarya</taxon>
        <taxon>Ascomycota</taxon>
        <taxon>Pezizomycotina</taxon>
        <taxon>Sordariomycetes</taxon>
        <taxon>Xylariomycetidae</taxon>
        <taxon>Xylariales</taxon>
        <taxon>Microdochiaceae</taxon>
        <taxon>Microdochium</taxon>
    </lineage>
</organism>
<dbReference type="PANTHER" id="PTHR47751:SF2">
    <property type="entry name" value="DLTD N-TERMINAL DOMAIN PROTEIN (AFU_ORTHOLOGUE AFUA_8G00380)-RELATED"/>
    <property type="match status" value="1"/>
</dbReference>
<keyword evidence="4" id="KW-1185">Reference proteome</keyword>
<dbReference type="AlphaFoldDB" id="A0A136ISY1"/>
<name>A0A136ISY1_9PEZI</name>
<protein>
    <submittedName>
        <fullName evidence="3">Alpha/Beta hydrolase protein</fullName>
    </submittedName>
</protein>
<evidence type="ECO:0000313" key="4">
    <source>
        <dbReference type="Proteomes" id="UP000070501"/>
    </source>
</evidence>
<dbReference type="Gene3D" id="1.10.10.800">
    <property type="match status" value="1"/>
</dbReference>
<dbReference type="STRING" id="196109.A0A136ISY1"/>
<evidence type="ECO:0000313" key="3">
    <source>
        <dbReference type="EMBL" id="KXJ87876.1"/>
    </source>
</evidence>
<proteinExistence type="inferred from homology"/>
<sequence>MSVRDVDFKTYDGLKLVGTLYSAGEKRPTVIMTTGFSGARTQFIPDFAARFQAAGITVLAYDNRNLGDSEGVPRGEVDPLLQSRDYHDAFNFATTLPEVDADKIVYWGTSMSGGTAAYAAVLNKRLAGVILQVPYMSGEWVSLTAGSSPNGLIGERGHAVATGTPSRIPAFSTTTKAGPELAKQAVLSDPSSVPFTDEMTRRGWDWDEQVTVQSMAYCAMFEPLAYVHRISPTPLLMVVAGNDTTTPTHLQLDGFARAREPKTVRLFTGETHFSMYFGEPFERNIKAQIDWLKQTLGL</sequence>
<dbReference type="SUPFAM" id="SSF53474">
    <property type="entry name" value="alpha/beta-Hydrolases"/>
    <property type="match status" value="1"/>
</dbReference>
<keyword evidence="3" id="KW-0378">Hydrolase</keyword>
<dbReference type="EMBL" id="KQ964260">
    <property type="protein sequence ID" value="KXJ87876.1"/>
    <property type="molecule type" value="Genomic_DNA"/>
</dbReference>
<reference evidence="4" key="1">
    <citation type="submission" date="2016-02" db="EMBL/GenBank/DDBJ databases">
        <title>Draft genome sequence of Microdochium bolleyi, a fungal endophyte of beachgrass.</title>
        <authorList>
            <consortium name="DOE Joint Genome Institute"/>
            <person name="David A.S."/>
            <person name="May G."/>
            <person name="Haridas S."/>
            <person name="Lim J."/>
            <person name="Wang M."/>
            <person name="Labutti K."/>
            <person name="Lipzen A."/>
            <person name="Barry K."/>
            <person name="Grigoriev I.V."/>
        </authorList>
    </citation>
    <scope>NUCLEOTIDE SEQUENCE [LARGE SCALE GENOMIC DNA]</scope>
    <source>
        <strain evidence="4">J235TASD1</strain>
    </source>
</reference>
<dbReference type="InterPro" id="IPR029058">
    <property type="entry name" value="AB_hydrolase_fold"/>
</dbReference>